<dbReference type="InterPro" id="IPR036282">
    <property type="entry name" value="Glutathione-S-Trfase_C_sf"/>
</dbReference>
<sequence length="297" mass="33337">MSRKEIEEGGLAGDTTRSLFFVSLALYRLDKMTNVQELTIQKQVVTLTSGRDTHWCVSVSCTNQGNFCVFDFLTIIVVIVRCVCPCVSSSRPRYKLHYFKARGRAEVTRLVFKAAGVPFVDETFTMGEWPNLKPSMPTGSVPVLEMGGDMFPESGAIVRWAARKFGLAGKSDAEQLRVEEVLAGADDIRDLFLSWFFKSDPQVKTEVEEQMKQKACGFLGRWEDQARETRSSQRVYTYMVGTSLTAADLTLFDILEQLSSVPSIDLSSYPKLQNIRATVASLTPIKSYLQTRPSYPF</sequence>
<dbReference type="GO" id="GO:0006749">
    <property type="term" value="P:glutathione metabolic process"/>
    <property type="evidence" value="ECO:0007669"/>
    <property type="project" value="TreeGrafter"/>
</dbReference>
<dbReference type="Gene3D" id="3.40.30.10">
    <property type="entry name" value="Glutaredoxin"/>
    <property type="match status" value="1"/>
</dbReference>
<dbReference type="InterPro" id="IPR004045">
    <property type="entry name" value="Glutathione_S-Trfase_N"/>
</dbReference>
<evidence type="ECO:0000313" key="3">
    <source>
        <dbReference type="EMBL" id="KAK3751691.1"/>
    </source>
</evidence>
<dbReference type="GO" id="GO:0004364">
    <property type="term" value="F:glutathione transferase activity"/>
    <property type="evidence" value="ECO:0007669"/>
    <property type="project" value="TreeGrafter"/>
</dbReference>
<dbReference type="CDD" id="cd03192">
    <property type="entry name" value="GST_C_Sigma_like"/>
    <property type="match status" value="1"/>
</dbReference>
<dbReference type="InterPro" id="IPR040079">
    <property type="entry name" value="Glutathione_S-Trfase"/>
</dbReference>
<gene>
    <name evidence="3" type="ORF">RRG08_065597</name>
</gene>
<dbReference type="SUPFAM" id="SSF52833">
    <property type="entry name" value="Thioredoxin-like"/>
    <property type="match status" value="1"/>
</dbReference>
<comment type="caution">
    <text evidence="3">The sequence shown here is derived from an EMBL/GenBank/DDBJ whole genome shotgun (WGS) entry which is preliminary data.</text>
</comment>
<dbReference type="Pfam" id="PF14497">
    <property type="entry name" value="GST_C_3"/>
    <property type="match status" value="1"/>
</dbReference>
<dbReference type="InterPro" id="IPR010987">
    <property type="entry name" value="Glutathione-S-Trfase_C-like"/>
</dbReference>
<dbReference type="Proteomes" id="UP001283361">
    <property type="component" value="Unassembled WGS sequence"/>
</dbReference>
<accession>A0AAE0YN06</accession>
<organism evidence="3 4">
    <name type="scientific">Elysia crispata</name>
    <name type="common">lettuce slug</name>
    <dbReference type="NCBI Taxonomy" id="231223"/>
    <lineage>
        <taxon>Eukaryota</taxon>
        <taxon>Metazoa</taxon>
        <taxon>Spiralia</taxon>
        <taxon>Lophotrochozoa</taxon>
        <taxon>Mollusca</taxon>
        <taxon>Gastropoda</taxon>
        <taxon>Heterobranchia</taxon>
        <taxon>Euthyneura</taxon>
        <taxon>Panpulmonata</taxon>
        <taxon>Sacoglossa</taxon>
        <taxon>Placobranchoidea</taxon>
        <taxon>Plakobranchidae</taxon>
        <taxon>Elysia</taxon>
    </lineage>
</organism>
<dbReference type="PROSITE" id="PS50405">
    <property type="entry name" value="GST_CTER"/>
    <property type="match status" value="1"/>
</dbReference>
<dbReference type="SFLD" id="SFLDG00363">
    <property type="entry name" value="AMPS_(cytGST):_Alpha-__Mu-__Pi"/>
    <property type="match status" value="1"/>
</dbReference>
<evidence type="ECO:0008006" key="5">
    <source>
        <dbReference type="Google" id="ProtNLM"/>
    </source>
</evidence>
<dbReference type="InterPro" id="IPR050213">
    <property type="entry name" value="GST_superfamily"/>
</dbReference>
<evidence type="ECO:0000313" key="4">
    <source>
        <dbReference type="Proteomes" id="UP001283361"/>
    </source>
</evidence>
<reference evidence="3" key="1">
    <citation type="journal article" date="2023" name="G3 (Bethesda)">
        <title>A reference genome for the long-term kleptoplast-retaining sea slug Elysia crispata morphotype clarki.</title>
        <authorList>
            <person name="Eastman K.E."/>
            <person name="Pendleton A.L."/>
            <person name="Shaikh M.A."/>
            <person name="Suttiyut T."/>
            <person name="Ogas R."/>
            <person name="Tomko P."/>
            <person name="Gavelis G."/>
            <person name="Widhalm J.R."/>
            <person name="Wisecaver J.H."/>
        </authorList>
    </citation>
    <scope>NUCLEOTIDE SEQUENCE</scope>
    <source>
        <strain evidence="3">ECLA1</strain>
    </source>
</reference>
<dbReference type="PROSITE" id="PS50404">
    <property type="entry name" value="GST_NTER"/>
    <property type="match status" value="1"/>
</dbReference>
<dbReference type="AlphaFoldDB" id="A0AAE0YN06"/>
<dbReference type="InterPro" id="IPR036249">
    <property type="entry name" value="Thioredoxin-like_sf"/>
</dbReference>
<dbReference type="InterPro" id="IPR004046">
    <property type="entry name" value="GST_C"/>
</dbReference>
<name>A0AAE0YN06_9GAST</name>
<dbReference type="SFLD" id="SFLDS00019">
    <property type="entry name" value="Glutathione_Transferase_(cytos"/>
    <property type="match status" value="1"/>
</dbReference>
<dbReference type="Gene3D" id="1.20.1050.10">
    <property type="match status" value="1"/>
</dbReference>
<dbReference type="SUPFAM" id="SSF47616">
    <property type="entry name" value="GST C-terminal domain-like"/>
    <property type="match status" value="1"/>
</dbReference>
<dbReference type="PANTHER" id="PTHR11571">
    <property type="entry name" value="GLUTATHIONE S-TRANSFERASE"/>
    <property type="match status" value="1"/>
</dbReference>
<dbReference type="SFLD" id="SFLDG01205">
    <property type="entry name" value="AMPS.1"/>
    <property type="match status" value="1"/>
</dbReference>
<proteinExistence type="predicted"/>
<dbReference type="CDD" id="cd03039">
    <property type="entry name" value="GST_N_Sigma_like"/>
    <property type="match status" value="1"/>
</dbReference>
<dbReference type="EMBL" id="JAWDGP010005809">
    <property type="protein sequence ID" value="KAK3751691.1"/>
    <property type="molecule type" value="Genomic_DNA"/>
</dbReference>
<feature type="domain" description="GST C-terminal" evidence="2">
    <location>
        <begin position="171"/>
        <end position="297"/>
    </location>
</feature>
<keyword evidence="4" id="KW-1185">Reference proteome</keyword>
<feature type="domain" description="GST N-terminal" evidence="1">
    <location>
        <begin position="92"/>
        <end position="169"/>
    </location>
</feature>
<dbReference type="Pfam" id="PF02798">
    <property type="entry name" value="GST_N"/>
    <property type="match status" value="1"/>
</dbReference>
<evidence type="ECO:0000259" key="1">
    <source>
        <dbReference type="PROSITE" id="PS50404"/>
    </source>
</evidence>
<evidence type="ECO:0000259" key="2">
    <source>
        <dbReference type="PROSITE" id="PS50405"/>
    </source>
</evidence>
<protein>
    <recommendedName>
        <fullName evidence="5">Glutathione S-transferase</fullName>
    </recommendedName>
</protein>